<dbReference type="InterPro" id="IPR012340">
    <property type="entry name" value="NA-bd_OB-fold"/>
</dbReference>
<evidence type="ECO:0000256" key="9">
    <source>
        <dbReference type="ARBA" id="ARBA00025604"/>
    </source>
</evidence>
<dbReference type="InterPro" id="IPR035104">
    <property type="entry name" value="Ribosomal_protein_S1-like"/>
</dbReference>
<dbReference type="GO" id="GO:0006220">
    <property type="term" value="P:pyrimidine nucleotide metabolic process"/>
    <property type="evidence" value="ECO:0007669"/>
    <property type="project" value="UniProtKB-UniRule"/>
</dbReference>
<dbReference type="AlphaFoldDB" id="G0GE44"/>
<dbReference type="PANTHER" id="PTHR10724">
    <property type="entry name" value="30S RIBOSOMAL PROTEIN S1"/>
    <property type="match status" value="1"/>
</dbReference>
<feature type="domain" description="S1 motif" evidence="13">
    <location>
        <begin position="515"/>
        <end position="585"/>
    </location>
</feature>
<dbReference type="HAMAP" id="MF_00238">
    <property type="entry name" value="Cytidyl_kinase_type1"/>
    <property type="match status" value="1"/>
</dbReference>
<dbReference type="PROSITE" id="PS50126">
    <property type="entry name" value="S1"/>
    <property type="match status" value="6"/>
</dbReference>
<dbReference type="Proteomes" id="UP000007254">
    <property type="component" value="Chromosome"/>
</dbReference>
<dbReference type="InterPro" id="IPR027417">
    <property type="entry name" value="P-loop_NTPase"/>
</dbReference>
<reference evidence="14 15" key="1">
    <citation type="submission" date="2011-06" db="EMBL/GenBank/DDBJ databases">
        <title>The complete genome of Spirochaeta thermophila DSM 6578.</title>
        <authorList>
            <consortium name="US DOE Joint Genome Institute (JGI-PGF)"/>
            <person name="Lucas S."/>
            <person name="Lapidus A."/>
            <person name="Bruce D."/>
            <person name="Goodwin L."/>
            <person name="Pitluck S."/>
            <person name="Peters L."/>
            <person name="Kyrpides N."/>
            <person name="Mavromatis K."/>
            <person name="Ivanova N."/>
            <person name="Mikailova N."/>
            <person name="Pagani I."/>
            <person name="Chertkov O."/>
            <person name="Detter J.C."/>
            <person name="Tapia R."/>
            <person name="Han C."/>
            <person name="Land M."/>
            <person name="Hauser L."/>
            <person name="Markowitz V."/>
            <person name="Cheng J.-F."/>
            <person name="Hugenholtz P."/>
            <person name="Woyke T."/>
            <person name="Wu D."/>
            <person name="Spring S."/>
            <person name="Merkhoffer B."/>
            <person name="Schneider S."/>
            <person name="Klenk H.-P."/>
            <person name="Eisen J.A."/>
        </authorList>
    </citation>
    <scope>NUCLEOTIDE SEQUENCE [LARGE SCALE GENOMIC DNA]</scope>
    <source>
        <strain evidence="15">ATCC 700085 / DSM 6578 / Z-1203</strain>
    </source>
</reference>
<evidence type="ECO:0000313" key="14">
    <source>
        <dbReference type="EMBL" id="AEJ61397.1"/>
    </source>
</evidence>
<dbReference type="CDD" id="cd05688">
    <property type="entry name" value="S1_RPS1_repeat_ec3"/>
    <property type="match status" value="1"/>
</dbReference>
<evidence type="ECO:0000256" key="7">
    <source>
        <dbReference type="ARBA" id="ARBA00022980"/>
    </source>
</evidence>
<name>G0GE44_WINT7</name>
<dbReference type="STRING" id="869211.Spith_1125"/>
<dbReference type="Gene3D" id="2.40.50.140">
    <property type="entry name" value="Nucleic acid-binding proteins"/>
    <property type="match status" value="6"/>
</dbReference>
<dbReference type="GO" id="GO:0003735">
    <property type="term" value="F:structural constituent of ribosome"/>
    <property type="evidence" value="ECO:0007669"/>
    <property type="project" value="TreeGrafter"/>
</dbReference>
<dbReference type="CDD" id="cd04465">
    <property type="entry name" value="S1_RPS1_repeat_ec2_hs2"/>
    <property type="match status" value="1"/>
</dbReference>
<comment type="function">
    <text evidence="9">Binds mRNA; thus facilitating recognition of the initiation point. It is needed to translate mRNA with a short Shine-Dalgarno (SD) purine-rich sequence.</text>
</comment>
<dbReference type="PANTHER" id="PTHR10724:SF7">
    <property type="entry name" value="SMALL RIBOSOMAL SUBUNIT PROTEIN BS1C"/>
    <property type="match status" value="1"/>
</dbReference>
<dbReference type="GO" id="GO:0006412">
    <property type="term" value="P:translation"/>
    <property type="evidence" value="ECO:0007669"/>
    <property type="project" value="TreeGrafter"/>
</dbReference>
<dbReference type="HOGENOM" id="CLU_015805_1_1_12"/>
<comment type="subcellular location">
    <subcellularLocation>
        <location evidence="12">Cytoplasm</location>
    </subcellularLocation>
</comment>
<keyword evidence="8" id="KW-0687">Ribonucleoprotein</keyword>
<dbReference type="InterPro" id="IPR011994">
    <property type="entry name" value="Cytidylate_kinase_dom"/>
</dbReference>
<keyword evidence="3 12" id="KW-0808">Transferase</keyword>
<evidence type="ECO:0000259" key="13">
    <source>
        <dbReference type="PROSITE" id="PS50126"/>
    </source>
</evidence>
<evidence type="ECO:0000256" key="2">
    <source>
        <dbReference type="ARBA" id="ARBA00009427"/>
    </source>
</evidence>
<evidence type="ECO:0000256" key="12">
    <source>
        <dbReference type="HAMAP-Rule" id="MF_00238"/>
    </source>
</evidence>
<dbReference type="InterPro" id="IPR003029">
    <property type="entry name" value="S1_domain"/>
</dbReference>
<dbReference type="GO" id="GO:0003729">
    <property type="term" value="F:mRNA binding"/>
    <property type="evidence" value="ECO:0007669"/>
    <property type="project" value="TreeGrafter"/>
</dbReference>
<dbReference type="GO" id="GO:0022627">
    <property type="term" value="C:cytosolic small ribosomal subunit"/>
    <property type="evidence" value="ECO:0007669"/>
    <property type="project" value="TreeGrafter"/>
</dbReference>
<accession>G0GE44</accession>
<keyword evidence="4 12" id="KW-0547">Nucleotide-binding</keyword>
<dbReference type="NCBIfam" id="TIGR00017">
    <property type="entry name" value="cmk"/>
    <property type="match status" value="1"/>
</dbReference>
<proteinExistence type="inferred from homology"/>
<dbReference type="Gene3D" id="3.40.50.300">
    <property type="entry name" value="P-loop containing nucleotide triphosphate hydrolases"/>
    <property type="match status" value="1"/>
</dbReference>
<feature type="domain" description="S1 motif" evidence="13">
    <location>
        <begin position="602"/>
        <end position="672"/>
    </location>
</feature>
<keyword evidence="7" id="KW-0689">Ribosomal protein</keyword>
<feature type="binding site" evidence="12">
    <location>
        <begin position="8"/>
        <end position="16"/>
    </location>
    <ligand>
        <name>ATP</name>
        <dbReference type="ChEBI" id="CHEBI:30616"/>
    </ligand>
</feature>
<evidence type="ECO:0000256" key="3">
    <source>
        <dbReference type="ARBA" id="ARBA00022679"/>
    </source>
</evidence>
<dbReference type="OrthoDB" id="9804077at2"/>
<dbReference type="GO" id="GO:0036431">
    <property type="term" value="F:dCMP kinase activity"/>
    <property type="evidence" value="ECO:0007669"/>
    <property type="project" value="InterPro"/>
</dbReference>
<dbReference type="SUPFAM" id="SSF50249">
    <property type="entry name" value="Nucleic acid-binding proteins"/>
    <property type="match status" value="6"/>
</dbReference>
<organism evidence="14 15">
    <name type="scientific">Winmispira thermophila (strain ATCC 700085 / DSM 6578 / Z-1203)</name>
    <name type="common">Spirochaeta thermophila</name>
    <dbReference type="NCBI Taxonomy" id="869211"/>
    <lineage>
        <taxon>Bacteria</taxon>
        <taxon>Pseudomonadati</taxon>
        <taxon>Spirochaetota</taxon>
        <taxon>Spirochaetia</taxon>
        <taxon>Winmispirales</taxon>
        <taxon>Winmispiraceae</taxon>
        <taxon>Winmispira</taxon>
    </lineage>
</organism>
<dbReference type="GO" id="GO:0036430">
    <property type="term" value="F:CMP kinase activity"/>
    <property type="evidence" value="ECO:0007669"/>
    <property type="project" value="RHEA"/>
</dbReference>
<comment type="catalytic activity">
    <reaction evidence="11 12">
        <text>CMP + ATP = CDP + ADP</text>
        <dbReference type="Rhea" id="RHEA:11600"/>
        <dbReference type="ChEBI" id="CHEBI:30616"/>
        <dbReference type="ChEBI" id="CHEBI:58069"/>
        <dbReference type="ChEBI" id="CHEBI:60377"/>
        <dbReference type="ChEBI" id="CHEBI:456216"/>
        <dbReference type="EC" id="2.7.4.25"/>
    </reaction>
</comment>
<feature type="domain" description="S1 motif" evidence="13">
    <location>
        <begin position="341"/>
        <end position="409"/>
    </location>
</feature>
<keyword evidence="5 12" id="KW-0418">Kinase</keyword>
<gene>
    <name evidence="12" type="primary">cmk</name>
    <name evidence="14" type="ordered locus">Spith_1125</name>
</gene>
<comment type="catalytic activity">
    <reaction evidence="10 12">
        <text>dCMP + ATP = dCDP + ADP</text>
        <dbReference type="Rhea" id="RHEA:25094"/>
        <dbReference type="ChEBI" id="CHEBI:30616"/>
        <dbReference type="ChEBI" id="CHEBI:57566"/>
        <dbReference type="ChEBI" id="CHEBI:58593"/>
        <dbReference type="ChEBI" id="CHEBI:456216"/>
        <dbReference type="EC" id="2.7.4.25"/>
    </reaction>
</comment>
<evidence type="ECO:0000256" key="10">
    <source>
        <dbReference type="ARBA" id="ARBA00047615"/>
    </source>
</evidence>
<evidence type="ECO:0000256" key="6">
    <source>
        <dbReference type="ARBA" id="ARBA00022840"/>
    </source>
</evidence>
<evidence type="ECO:0000256" key="4">
    <source>
        <dbReference type="ARBA" id="ARBA00022741"/>
    </source>
</evidence>
<keyword evidence="12" id="KW-0963">Cytoplasm</keyword>
<dbReference type="KEGG" id="stq:Spith_1125"/>
<dbReference type="CDD" id="cd05687">
    <property type="entry name" value="S1_RPS1_repeat_ec1_hs1"/>
    <property type="match status" value="1"/>
</dbReference>
<evidence type="ECO:0000256" key="8">
    <source>
        <dbReference type="ARBA" id="ARBA00023274"/>
    </source>
</evidence>
<feature type="domain" description="S1 motif" evidence="13">
    <location>
        <begin position="262"/>
        <end position="323"/>
    </location>
</feature>
<dbReference type="EMBL" id="CP002903">
    <property type="protein sequence ID" value="AEJ61397.1"/>
    <property type="molecule type" value="Genomic_DNA"/>
</dbReference>
<evidence type="ECO:0000256" key="5">
    <source>
        <dbReference type="ARBA" id="ARBA00022777"/>
    </source>
</evidence>
<dbReference type="Pfam" id="PF02224">
    <property type="entry name" value="Cytidylate_kin"/>
    <property type="match status" value="1"/>
</dbReference>
<dbReference type="SUPFAM" id="SSF52540">
    <property type="entry name" value="P-loop containing nucleoside triphosphate hydrolases"/>
    <property type="match status" value="1"/>
</dbReference>
<dbReference type="SMART" id="SM00316">
    <property type="entry name" value="S1"/>
    <property type="match status" value="6"/>
</dbReference>
<dbReference type="InterPro" id="IPR003136">
    <property type="entry name" value="Cytidylate_kin"/>
</dbReference>
<dbReference type="CDD" id="cd02020">
    <property type="entry name" value="CMPK"/>
    <property type="match status" value="1"/>
</dbReference>
<dbReference type="EC" id="2.7.4.25" evidence="12"/>
<comment type="similarity">
    <text evidence="2 12">Belongs to the cytidylate kinase family. Type 1 subfamily.</text>
</comment>
<feature type="domain" description="S1 motif" evidence="13">
    <location>
        <begin position="430"/>
        <end position="498"/>
    </location>
</feature>
<keyword evidence="15" id="KW-1185">Reference proteome</keyword>
<evidence type="ECO:0000313" key="15">
    <source>
        <dbReference type="Proteomes" id="UP000007254"/>
    </source>
</evidence>
<dbReference type="FunFam" id="2.40.50.140:FF:000103">
    <property type="entry name" value="protein RRP5 homolog"/>
    <property type="match status" value="1"/>
</dbReference>
<keyword evidence="6 12" id="KW-0067">ATP-binding</keyword>
<evidence type="ECO:0000256" key="11">
    <source>
        <dbReference type="ARBA" id="ARBA00048478"/>
    </source>
</evidence>
<dbReference type="InterPro" id="IPR050437">
    <property type="entry name" value="Ribos_protein_bS1-like"/>
</dbReference>
<sequence length="800" mass="91465">MMIIAIDGPAGVGKSTVARCIAERLHLPHVNSGDLYRAVTYLAIMAQYLSPLREEAIILLARDLTCRIVEGVLDIDGIPSLSELHTDQVDRWVAQVSSLPEVRNHVTEKLRTLVRESGGVVEGRDIGTVVFPDTPYKFFLDATPEERARRRFLQGTSSLPYEELVKEIRRRDEIDRNKPLGALKQAPGAVYIDTSDLTSEAVCEKVIQIIRQISENRSRTDMMNHQNSTLDPQMNTSPDPSVPEQEELQEIYLKTLEEVEEGSLVEGTVIEINKDYVYLDVGYKSEGQVPISDFDTLPKVGDTVPVVILRKETADGHILVSKKKADQRLFWKTLKDAFQEKKPIEGKIVREIKGGFEVDLGHGFSGFLPRSQTDIERVEDVSPYIGLETRFLIERLFSNRKVNIVLSRRRWLEEERERKRTEFFETRKEGDIVEGVVKSFAPFGAFIDLGGFDGLLHLQDMSWGRAVRPKDYVKKGEKVRVKIIKMDREQQKVNLSLKALKEDPWTHFEERYHRGDVVEGVVTKLMPFGAFVEIEEGIEGLVHISEMSWVKTIEHPKEVLKRGARIQAKILDYDIEERRLSLGIRQLQANPWETLHERYPVGMRLTRPITQIFPHGAVVELEEGIEAFLPAENISWTERVEDVTTLFQPGQEIEFCITRIDKKRRRIQIGIKQLSEDPWKALAKAFPEGSEIETKILRKEPQGIVVEVQGGIEGFIPNRQLCDPAVETPENVRDRLKEGDTIRALVLELKPSKRRLILSIREKERKEQERELSKYLHEGEGETTFSIADLLSSSQEDESE</sequence>
<dbReference type="GO" id="GO:0005524">
    <property type="term" value="F:ATP binding"/>
    <property type="evidence" value="ECO:0007669"/>
    <property type="project" value="UniProtKB-UniRule"/>
</dbReference>
<comment type="similarity">
    <text evidence="1">Belongs to the bacterial ribosomal protein bS1 family.</text>
</comment>
<dbReference type="PRINTS" id="PR00681">
    <property type="entry name" value="RIBOSOMALS1"/>
</dbReference>
<feature type="domain" description="S1 motif" evidence="13">
    <location>
        <begin position="689"/>
        <end position="761"/>
    </location>
</feature>
<dbReference type="Pfam" id="PF00575">
    <property type="entry name" value="S1"/>
    <property type="match status" value="6"/>
</dbReference>
<protein>
    <recommendedName>
        <fullName evidence="12">Cytidylate kinase</fullName>
        <shortName evidence="12">CK</shortName>
        <ecNumber evidence="12">2.7.4.25</ecNumber>
    </recommendedName>
    <alternativeName>
        <fullName evidence="12">Cytidine monophosphate kinase</fullName>
        <shortName evidence="12">CMP kinase</shortName>
    </alternativeName>
</protein>
<evidence type="ECO:0000256" key="1">
    <source>
        <dbReference type="ARBA" id="ARBA00006767"/>
    </source>
</evidence>
<dbReference type="NCBIfam" id="NF004952">
    <property type="entry name" value="PRK06299.1-2"/>
    <property type="match status" value="1"/>
</dbReference>